<name>A0A3S9YMH5_9ACTN</name>
<protein>
    <submittedName>
        <fullName evidence="2">Uncharacterized protein</fullName>
    </submittedName>
</protein>
<accession>A0A3S9YMH5</accession>
<dbReference type="RefSeq" id="WP_127154816.1">
    <property type="nucleotide sequence ID" value="NZ_CP029042.1"/>
</dbReference>
<evidence type="ECO:0000256" key="1">
    <source>
        <dbReference type="SAM" id="MobiDB-lite"/>
    </source>
</evidence>
<reference evidence="2 3" key="1">
    <citation type="submission" date="2018-04" db="EMBL/GenBank/DDBJ databases">
        <title>Complete genome sequences of Streptomyces lydicus strain WYEC and characterization of antagonistic properties of biological control agents.</title>
        <authorList>
            <person name="Mariita R.M."/>
            <person name="Sello J.K."/>
        </authorList>
    </citation>
    <scope>NUCLEOTIDE SEQUENCE [LARGE SCALE GENOMIC DNA]</scope>
    <source>
        <strain evidence="2 3">WYEC 108</strain>
    </source>
</reference>
<sequence>MTDTDLIVPVELHALVANRAVRTDKDRFKRWSPMFTMMLNEEFKTSGEPEPYENERDYWTGTDFEGIHLQWQLPEALTTGFIDPDSGESTFPLVPNRWLVVRYATLRGTTTAAGWVVHSDYLSSNRPDADTIWDGSNSYLNPHADTVTTDRIGRAHDLATGPWSEPAPRPLFLTAIGSGLPAFAAFAPYHRNVFLFQDTLQDLRGPVDNYPPDATLSYAVVGWYSDDEADILRTAAGIPGLLPPGADAGSPADVLESLGWKAPDGMPGTIARTRYAGTALGIDWQREGLVPDSDRPDGTSVKVAIGHSTADAAAALVSRQTRSSRNGDLVKALFHGQLETMDSPDGPEDLDELLRRSWFSGSEGGYVWRVVNRPAEQGTDEPAPELTQPVWLDELNATQLQYDEGMAELARLQWRVWSLWWLRELPEKRRPKPFDFDERAWGEKISALGGQIGTLRDTLDELRDRIPYAEHPDGLPASIEEFAARKALPETQELKRSPQPSFYRPADPVVVMEGSGTTQPLGRPDEEPLPCRLPSRLLTVVRIGGDAVSPGPDPLAPDLTGLPELCRPLIAELAVLDLAARTDAGERSALHAIVQRPSDFTEGPFPEYTRVWRQPWLPMYLQWRIKYCATPFRSGGSGADGSDNWTFDGGGYRWSGVGVPEGDGEGGLRWTNFAGRSFLTPALPYVLREQTKRKLAGAPDELMGHLRALQEDVEKLDILSQTLDGFSDWLIQQDGTAQVTTDRRILDLAGQSNHVPDGAGDRRQQRFQPVRAGQFYFTELHIIDRFGQSLRLVTAQQSQPSQFDPVRADSVTPDPDRPLFQPLPGPQRFIQLPPRLLQDTRIRFEPVHHSDDRPLAAVSSAPDPVGDTPMAGWLLVNHLDRTLLVYAPDGSPLGELRVIHTAGGEREIAWNSLPHARYDEPADFQDVYPHVAGFADELAGRDADTFDLLMTTIDRALSRITDPAPEEDRAPARLIGRPVALIRARLGLELLGPPLTDPAWDEALEPHAQEYPDYRWAVRLGEYERLADGLIGYYTSEPGEKTSYRRLHVPVQGRDTAVYTSTDEGPYFSLIGTGAGVAMPARPADRPLTRYLTLLACPHTAVHATTDILPVTALTVDADITHRALAAIRASFRLHPLLAPVRAEEPAGRSDEHEPADHGILMPHPSALHGAWSWAEPLVSGDGPPLWTDLPILPADDLSHPDDPVPAARAGYLQLHPRAGGEGETR</sequence>
<dbReference type="AlphaFoldDB" id="A0A3S9YMH5"/>
<gene>
    <name evidence="2" type="ORF">DDE74_39465</name>
</gene>
<dbReference type="Proteomes" id="UP000275579">
    <property type="component" value="Chromosome"/>
</dbReference>
<proteinExistence type="predicted"/>
<feature type="region of interest" description="Disordered" evidence="1">
    <location>
        <begin position="1197"/>
        <end position="1226"/>
    </location>
</feature>
<dbReference type="EMBL" id="CP029042">
    <property type="protein sequence ID" value="AZS76125.1"/>
    <property type="molecule type" value="Genomic_DNA"/>
</dbReference>
<organism evidence="2 3">
    <name type="scientific">Streptomyces lydicus</name>
    <dbReference type="NCBI Taxonomy" id="47763"/>
    <lineage>
        <taxon>Bacteria</taxon>
        <taxon>Bacillati</taxon>
        <taxon>Actinomycetota</taxon>
        <taxon>Actinomycetes</taxon>
        <taxon>Kitasatosporales</taxon>
        <taxon>Streptomycetaceae</taxon>
        <taxon>Streptomyces</taxon>
    </lineage>
</organism>
<evidence type="ECO:0000313" key="3">
    <source>
        <dbReference type="Proteomes" id="UP000275579"/>
    </source>
</evidence>
<evidence type="ECO:0000313" key="2">
    <source>
        <dbReference type="EMBL" id="AZS76125.1"/>
    </source>
</evidence>